<dbReference type="AlphaFoldDB" id="A0A7J7HFZ0"/>
<dbReference type="PANTHER" id="PTHR38370:SF1">
    <property type="entry name" value="BETA-1,4-XYLOSIDASE"/>
    <property type="match status" value="1"/>
</dbReference>
<organism evidence="1 2">
    <name type="scientific">Camellia sinensis</name>
    <name type="common">Tea plant</name>
    <name type="synonym">Thea sinensis</name>
    <dbReference type="NCBI Taxonomy" id="4442"/>
    <lineage>
        <taxon>Eukaryota</taxon>
        <taxon>Viridiplantae</taxon>
        <taxon>Streptophyta</taxon>
        <taxon>Embryophyta</taxon>
        <taxon>Tracheophyta</taxon>
        <taxon>Spermatophyta</taxon>
        <taxon>Magnoliopsida</taxon>
        <taxon>eudicotyledons</taxon>
        <taxon>Gunneridae</taxon>
        <taxon>Pentapetalae</taxon>
        <taxon>asterids</taxon>
        <taxon>Ericales</taxon>
        <taxon>Theaceae</taxon>
        <taxon>Camellia</taxon>
    </lineage>
</organism>
<evidence type="ECO:0000313" key="2">
    <source>
        <dbReference type="Proteomes" id="UP000593564"/>
    </source>
</evidence>
<reference evidence="2" key="1">
    <citation type="journal article" date="2020" name="Nat. Commun.">
        <title>Genome assembly of wild tea tree DASZ reveals pedigree and selection history of tea varieties.</title>
        <authorList>
            <person name="Zhang W."/>
            <person name="Zhang Y."/>
            <person name="Qiu H."/>
            <person name="Guo Y."/>
            <person name="Wan H."/>
            <person name="Zhang X."/>
            <person name="Scossa F."/>
            <person name="Alseekh S."/>
            <person name="Zhang Q."/>
            <person name="Wang P."/>
            <person name="Xu L."/>
            <person name="Schmidt M.H."/>
            <person name="Jia X."/>
            <person name="Li D."/>
            <person name="Zhu A."/>
            <person name="Guo F."/>
            <person name="Chen W."/>
            <person name="Ni D."/>
            <person name="Usadel B."/>
            <person name="Fernie A.R."/>
            <person name="Wen W."/>
        </authorList>
    </citation>
    <scope>NUCLEOTIDE SEQUENCE [LARGE SCALE GENOMIC DNA]</scope>
    <source>
        <strain evidence="2">cv. G240</strain>
    </source>
</reference>
<dbReference type="PANTHER" id="PTHR38370">
    <property type="entry name" value="BETA-1,4-XYLOSIDASE"/>
    <property type="match status" value="1"/>
</dbReference>
<keyword evidence="2" id="KW-1185">Reference proteome</keyword>
<evidence type="ECO:0000313" key="1">
    <source>
        <dbReference type="EMBL" id="KAF5951833.1"/>
    </source>
</evidence>
<proteinExistence type="predicted"/>
<dbReference type="Proteomes" id="UP000593564">
    <property type="component" value="Unassembled WGS sequence"/>
</dbReference>
<comment type="caution">
    <text evidence="1">The sequence shown here is derived from an EMBL/GenBank/DDBJ whole genome shotgun (WGS) entry which is preliminary data.</text>
</comment>
<accession>A0A7J7HFZ0</accession>
<reference evidence="1 2" key="2">
    <citation type="submission" date="2020-07" db="EMBL/GenBank/DDBJ databases">
        <title>Genome assembly of wild tea tree DASZ reveals pedigree and selection history of tea varieties.</title>
        <authorList>
            <person name="Zhang W."/>
        </authorList>
    </citation>
    <scope>NUCLEOTIDE SEQUENCE [LARGE SCALE GENOMIC DNA]</scope>
    <source>
        <strain evidence="2">cv. G240</strain>
        <tissue evidence="1">Leaf</tissue>
    </source>
</reference>
<protein>
    <submittedName>
        <fullName evidence="1">Uncharacterized protein</fullName>
    </submittedName>
</protein>
<gene>
    <name evidence="1" type="ORF">HYC85_009777</name>
</gene>
<sequence length="104" mass="11819">MEGLIPMLINALKKQRPHHAYRGLSEGSNRSYHLLMAPDSREGSSHRRTRSEFQPPTVDFLDQRSTLEFSHSRSFNRGSVLASASNTAIGRRQIGSNTNLRRRN</sequence>
<name>A0A7J7HFZ0_CAMSI</name>
<dbReference type="EMBL" id="JACBKZ010000004">
    <property type="protein sequence ID" value="KAF5951833.1"/>
    <property type="molecule type" value="Genomic_DNA"/>
</dbReference>